<gene>
    <name evidence="1" type="ORF">DB30_00043</name>
</gene>
<evidence type="ECO:0000313" key="2">
    <source>
        <dbReference type="Proteomes" id="UP000031599"/>
    </source>
</evidence>
<protein>
    <submittedName>
        <fullName evidence="1">Uncharacterized protein</fullName>
    </submittedName>
</protein>
<accession>A0A0C1ZPG1</accession>
<reference evidence="1 2" key="1">
    <citation type="submission" date="2014-12" db="EMBL/GenBank/DDBJ databases">
        <title>Genome assembly of Enhygromyxa salina DSM 15201.</title>
        <authorList>
            <person name="Sharma G."/>
            <person name="Subramanian S."/>
        </authorList>
    </citation>
    <scope>NUCLEOTIDE SEQUENCE [LARGE SCALE GENOMIC DNA]</scope>
    <source>
        <strain evidence="1 2">DSM 15201</strain>
    </source>
</reference>
<dbReference type="EMBL" id="JMCC02000001">
    <property type="protein sequence ID" value="KIG19534.1"/>
    <property type="molecule type" value="Genomic_DNA"/>
</dbReference>
<comment type="caution">
    <text evidence="1">The sequence shown here is derived from an EMBL/GenBank/DDBJ whole genome shotgun (WGS) entry which is preliminary data.</text>
</comment>
<organism evidence="1 2">
    <name type="scientific">Enhygromyxa salina</name>
    <dbReference type="NCBI Taxonomy" id="215803"/>
    <lineage>
        <taxon>Bacteria</taxon>
        <taxon>Pseudomonadati</taxon>
        <taxon>Myxococcota</taxon>
        <taxon>Polyangia</taxon>
        <taxon>Nannocystales</taxon>
        <taxon>Nannocystaceae</taxon>
        <taxon>Enhygromyxa</taxon>
    </lineage>
</organism>
<evidence type="ECO:0000313" key="1">
    <source>
        <dbReference type="EMBL" id="KIG19534.1"/>
    </source>
</evidence>
<dbReference type="AlphaFoldDB" id="A0A0C1ZPG1"/>
<name>A0A0C1ZPG1_9BACT</name>
<proteinExistence type="predicted"/>
<dbReference type="Proteomes" id="UP000031599">
    <property type="component" value="Unassembled WGS sequence"/>
</dbReference>
<sequence>MKGISDFGDEERHSVINESREQACRAAARFVLGALAEQP</sequence>